<feature type="transmembrane region" description="Helical" evidence="2">
    <location>
        <begin position="104"/>
        <end position="126"/>
    </location>
</feature>
<organism evidence="4 5">
    <name type="scientific">Pinctada imbricata</name>
    <name type="common">Atlantic pearl-oyster</name>
    <name type="synonym">Pinctada martensii</name>
    <dbReference type="NCBI Taxonomy" id="66713"/>
    <lineage>
        <taxon>Eukaryota</taxon>
        <taxon>Metazoa</taxon>
        <taxon>Spiralia</taxon>
        <taxon>Lophotrochozoa</taxon>
        <taxon>Mollusca</taxon>
        <taxon>Bivalvia</taxon>
        <taxon>Autobranchia</taxon>
        <taxon>Pteriomorphia</taxon>
        <taxon>Pterioida</taxon>
        <taxon>Pterioidea</taxon>
        <taxon>Pteriidae</taxon>
        <taxon>Pinctada</taxon>
    </lineage>
</organism>
<feature type="transmembrane region" description="Helical" evidence="2">
    <location>
        <begin position="12"/>
        <end position="42"/>
    </location>
</feature>
<keyword evidence="2" id="KW-0472">Membrane</keyword>
<feature type="transmembrane region" description="Helical" evidence="2">
    <location>
        <begin position="138"/>
        <end position="160"/>
    </location>
</feature>
<keyword evidence="2" id="KW-1133">Transmembrane helix</keyword>
<dbReference type="GO" id="GO:0008028">
    <property type="term" value="F:monocarboxylic acid transmembrane transporter activity"/>
    <property type="evidence" value="ECO:0007669"/>
    <property type="project" value="TreeGrafter"/>
</dbReference>
<dbReference type="PROSITE" id="PS50850">
    <property type="entry name" value="MFS"/>
    <property type="match status" value="1"/>
</dbReference>
<evidence type="ECO:0000313" key="5">
    <source>
        <dbReference type="Proteomes" id="UP001186944"/>
    </source>
</evidence>
<feature type="transmembrane region" description="Helical" evidence="2">
    <location>
        <begin position="387"/>
        <end position="407"/>
    </location>
</feature>
<proteinExistence type="predicted"/>
<accession>A0AA88XYC4</accession>
<feature type="transmembrane region" description="Helical" evidence="2">
    <location>
        <begin position="82"/>
        <end position="98"/>
    </location>
</feature>
<dbReference type="InterPro" id="IPR011701">
    <property type="entry name" value="MFS"/>
</dbReference>
<comment type="subcellular location">
    <subcellularLocation>
        <location evidence="1">Membrane</location>
        <topology evidence="1">Multi-pass membrane protein</topology>
    </subcellularLocation>
</comment>
<dbReference type="InterPro" id="IPR036259">
    <property type="entry name" value="MFS_trans_sf"/>
</dbReference>
<feature type="transmembrane region" description="Helical" evidence="2">
    <location>
        <begin position="265"/>
        <end position="285"/>
    </location>
</feature>
<dbReference type="InterPro" id="IPR020846">
    <property type="entry name" value="MFS_dom"/>
</dbReference>
<dbReference type="GO" id="GO:0016020">
    <property type="term" value="C:membrane"/>
    <property type="evidence" value="ECO:0007669"/>
    <property type="project" value="UniProtKB-SubCell"/>
</dbReference>
<keyword evidence="5" id="KW-1185">Reference proteome</keyword>
<name>A0AA88XYC4_PINIB</name>
<feature type="transmembrane region" description="Helical" evidence="2">
    <location>
        <begin position="172"/>
        <end position="190"/>
    </location>
</feature>
<dbReference type="SUPFAM" id="SSF103473">
    <property type="entry name" value="MFS general substrate transporter"/>
    <property type="match status" value="1"/>
</dbReference>
<feature type="transmembrane region" description="Helical" evidence="2">
    <location>
        <begin position="54"/>
        <end position="75"/>
    </location>
</feature>
<keyword evidence="2" id="KW-0812">Transmembrane</keyword>
<dbReference type="EMBL" id="VSWD01000008">
    <property type="protein sequence ID" value="KAK3094837.1"/>
    <property type="molecule type" value="Genomic_DNA"/>
</dbReference>
<dbReference type="Pfam" id="PF07690">
    <property type="entry name" value="MFS_1"/>
    <property type="match status" value="1"/>
</dbReference>
<comment type="caution">
    <text evidence="4">The sequence shown here is derived from an EMBL/GenBank/DDBJ whole genome shotgun (WGS) entry which is preliminary data.</text>
</comment>
<dbReference type="AlphaFoldDB" id="A0AA88XYC4"/>
<evidence type="ECO:0000259" key="3">
    <source>
        <dbReference type="PROSITE" id="PS50850"/>
    </source>
</evidence>
<sequence length="473" mass="50974">MPSCEGCSKDCHYGWVVVVAAALIRILVYGISYTSGVVYVVIIENFNTKRGETAWIASILTAVTFLVSPLSGVLLNRFGYRAVTFLGGILCFVGLALSQFVKNLILLCFTYGIITGIGCGLAYMPCSVAVSKYFNRRLNLAMGIASAGGGLGSFIFPPIIGALNDQYGWQGMFLILAAISLNICVLGLFFKPFSSGGEQQKTLDSDKTIRNSGRVKNDWSFLRMWQFYIIQANAFLYGFGTSIVYGHLGAYAHFHLGLSHSASALLYSAVGVSVTVCKILQGLTADFGNKCCIFKPIVQLIVFFFIGGLVSAFLPIITVLPGLILFSVVFGSSYAACGGSIIPSLLISLKGKDQLSLTYGVSLANFAVGQLLGAPAAGWIYDIYGSYNVPFVVAGVCMMISALVMIVPYRSSSFAPQNEEIAIPEQATSTSEEETKQLEMSDLTEMSFKGSKLSILKRQSLEESTSLLEEKVM</sequence>
<evidence type="ECO:0000256" key="1">
    <source>
        <dbReference type="ARBA" id="ARBA00004141"/>
    </source>
</evidence>
<feature type="transmembrane region" description="Helical" evidence="2">
    <location>
        <begin position="297"/>
        <end position="317"/>
    </location>
</feature>
<evidence type="ECO:0000313" key="4">
    <source>
        <dbReference type="EMBL" id="KAK3094837.1"/>
    </source>
</evidence>
<evidence type="ECO:0000256" key="2">
    <source>
        <dbReference type="SAM" id="Phobius"/>
    </source>
</evidence>
<feature type="transmembrane region" description="Helical" evidence="2">
    <location>
        <begin position="225"/>
        <end position="245"/>
    </location>
</feature>
<gene>
    <name evidence="4" type="ORF">FSP39_006877</name>
</gene>
<dbReference type="PANTHER" id="PTHR11360">
    <property type="entry name" value="MONOCARBOXYLATE TRANSPORTER"/>
    <property type="match status" value="1"/>
</dbReference>
<feature type="transmembrane region" description="Helical" evidence="2">
    <location>
        <begin position="323"/>
        <end position="347"/>
    </location>
</feature>
<reference evidence="4" key="1">
    <citation type="submission" date="2019-08" db="EMBL/GenBank/DDBJ databases">
        <title>The improved chromosome-level genome for the pearl oyster Pinctada fucata martensii using PacBio sequencing and Hi-C.</title>
        <authorList>
            <person name="Zheng Z."/>
        </authorList>
    </citation>
    <scope>NUCLEOTIDE SEQUENCE</scope>
    <source>
        <strain evidence="4">ZZ-2019</strain>
        <tissue evidence="4">Adductor muscle</tissue>
    </source>
</reference>
<feature type="domain" description="Major facilitator superfamily (MFS) profile" evidence="3">
    <location>
        <begin position="16"/>
        <end position="413"/>
    </location>
</feature>
<dbReference type="PANTHER" id="PTHR11360:SF284">
    <property type="entry name" value="EG:103B4.3 PROTEIN-RELATED"/>
    <property type="match status" value="1"/>
</dbReference>
<protein>
    <recommendedName>
        <fullName evidence="3">Major facilitator superfamily (MFS) profile domain-containing protein</fullName>
    </recommendedName>
</protein>
<dbReference type="CDD" id="cd17352">
    <property type="entry name" value="MFS_MCT_SLC16"/>
    <property type="match status" value="1"/>
</dbReference>
<dbReference type="InterPro" id="IPR050327">
    <property type="entry name" value="Proton-linked_MCT"/>
</dbReference>
<dbReference type="Proteomes" id="UP001186944">
    <property type="component" value="Unassembled WGS sequence"/>
</dbReference>
<dbReference type="Gene3D" id="1.20.1250.20">
    <property type="entry name" value="MFS general substrate transporter like domains"/>
    <property type="match status" value="2"/>
</dbReference>
<feature type="transmembrane region" description="Helical" evidence="2">
    <location>
        <begin position="359"/>
        <end position="381"/>
    </location>
</feature>